<name>A0AAE0XWM3_9GAST</name>
<sequence>MFTAYWGFRGSRQPLRKEVRLSVTTSKPDALWARGTARDDVASSIEQIIASVLVLCGPENLIRSLSSSDHRVSAALQTITSFDPVCLMSIGYFRPSCMSNSP</sequence>
<evidence type="ECO:0000313" key="2">
    <source>
        <dbReference type="Proteomes" id="UP001283361"/>
    </source>
</evidence>
<dbReference type="Proteomes" id="UP001283361">
    <property type="component" value="Unassembled WGS sequence"/>
</dbReference>
<evidence type="ECO:0000313" key="1">
    <source>
        <dbReference type="EMBL" id="KAK3720208.1"/>
    </source>
</evidence>
<keyword evidence="2" id="KW-1185">Reference proteome</keyword>
<dbReference type="EMBL" id="JAWDGP010007407">
    <property type="protein sequence ID" value="KAK3720208.1"/>
    <property type="molecule type" value="Genomic_DNA"/>
</dbReference>
<comment type="caution">
    <text evidence="1">The sequence shown here is derived from an EMBL/GenBank/DDBJ whole genome shotgun (WGS) entry which is preliminary data.</text>
</comment>
<protein>
    <submittedName>
        <fullName evidence="1">Uncharacterized protein</fullName>
    </submittedName>
</protein>
<accession>A0AAE0XWM3</accession>
<reference evidence="1" key="1">
    <citation type="journal article" date="2023" name="G3 (Bethesda)">
        <title>A reference genome for the long-term kleptoplast-retaining sea slug Elysia crispata morphotype clarki.</title>
        <authorList>
            <person name="Eastman K.E."/>
            <person name="Pendleton A.L."/>
            <person name="Shaikh M.A."/>
            <person name="Suttiyut T."/>
            <person name="Ogas R."/>
            <person name="Tomko P."/>
            <person name="Gavelis G."/>
            <person name="Widhalm J.R."/>
            <person name="Wisecaver J.H."/>
        </authorList>
    </citation>
    <scope>NUCLEOTIDE SEQUENCE</scope>
    <source>
        <strain evidence="1">ECLA1</strain>
    </source>
</reference>
<proteinExistence type="predicted"/>
<gene>
    <name evidence="1" type="ORF">RRG08_007832</name>
</gene>
<dbReference type="AlphaFoldDB" id="A0AAE0XWM3"/>
<organism evidence="1 2">
    <name type="scientific">Elysia crispata</name>
    <name type="common">lettuce slug</name>
    <dbReference type="NCBI Taxonomy" id="231223"/>
    <lineage>
        <taxon>Eukaryota</taxon>
        <taxon>Metazoa</taxon>
        <taxon>Spiralia</taxon>
        <taxon>Lophotrochozoa</taxon>
        <taxon>Mollusca</taxon>
        <taxon>Gastropoda</taxon>
        <taxon>Heterobranchia</taxon>
        <taxon>Euthyneura</taxon>
        <taxon>Panpulmonata</taxon>
        <taxon>Sacoglossa</taxon>
        <taxon>Placobranchoidea</taxon>
        <taxon>Plakobranchidae</taxon>
        <taxon>Elysia</taxon>
    </lineage>
</organism>